<accession>A0ABS6NCF4</accession>
<comment type="caution">
    <text evidence="1">The sequence shown here is derived from an EMBL/GenBank/DDBJ whole genome shotgun (WGS) entry which is preliminary data.</text>
</comment>
<dbReference type="RefSeq" id="WP_217780099.1">
    <property type="nucleotide sequence ID" value="NZ_JAHRWL010000004.1"/>
</dbReference>
<sequence>MMISEPLARTTALQPDEASAGLLSEFKKAAVRGDPTALYQALILCGDHQLAMPDWLVDHLLKLTADFHLGKKPSWKGVGKRPLIVIRRRFENEVRRRAVIAVRAWVKDKSKYQDMPTPCIRAWNRQDYLHCEFQNDGDALEFASLGLRGIKLQADGPTMKCSPRTLRRVMEDKNAAQLPKLSGRIASVFGLVDPDDLFGSDEPLNPNLK</sequence>
<evidence type="ECO:0000313" key="2">
    <source>
        <dbReference type="Proteomes" id="UP001166293"/>
    </source>
</evidence>
<gene>
    <name evidence="1" type="ORF">KUH32_18235</name>
</gene>
<protein>
    <submittedName>
        <fullName evidence="1">Uncharacterized protein</fullName>
    </submittedName>
</protein>
<proteinExistence type="predicted"/>
<name>A0ABS6NCF4_9RHOB</name>
<dbReference type="Proteomes" id="UP001166293">
    <property type="component" value="Unassembled WGS sequence"/>
</dbReference>
<reference evidence="1" key="1">
    <citation type="submission" date="2021-06" db="EMBL/GenBank/DDBJ databases">
        <title>Thalassococcus sp. CAU 1522 isolated from sea sand, Republic of Korea.</title>
        <authorList>
            <person name="Kim W."/>
        </authorList>
    </citation>
    <scope>NUCLEOTIDE SEQUENCE</scope>
    <source>
        <strain evidence="1">CAU 1522</strain>
    </source>
</reference>
<evidence type="ECO:0000313" key="1">
    <source>
        <dbReference type="EMBL" id="MBV2361709.1"/>
    </source>
</evidence>
<dbReference type="EMBL" id="JAHRWL010000004">
    <property type="protein sequence ID" value="MBV2361709.1"/>
    <property type="molecule type" value="Genomic_DNA"/>
</dbReference>
<organism evidence="1 2">
    <name type="scientific">Thalassococcus arenae</name>
    <dbReference type="NCBI Taxonomy" id="2851652"/>
    <lineage>
        <taxon>Bacteria</taxon>
        <taxon>Pseudomonadati</taxon>
        <taxon>Pseudomonadota</taxon>
        <taxon>Alphaproteobacteria</taxon>
        <taxon>Rhodobacterales</taxon>
        <taxon>Roseobacteraceae</taxon>
        <taxon>Thalassococcus</taxon>
    </lineage>
</organism>
<keyword evidence="2" id="KW-1185">Reference proteome</keyword>